<name>A0AAP0EHV8_9MAGN</name>
<sequence length="274" mass="29547">MSAAPITQGRSALTIQDSITAPTVPIRLVIDERVQVRVERVPPTPDTSAKDTLSTPTYCGVMPAHHSSRHSQVLSDNNIRWMRAVPAVRPEAVVRGRGQGRSGGKAGEGSTVASRVEAAAPEWKHPTSSNHNKKMDQNNPPPKQKRAKQANESDVQRGETGMEYGGATFSVRDSDGLTPEGDSREGTKLSNTLTDGVGSEDNDVDIEGADSPSTSSHAEDETTTSFPGGPTTLELLPSFCLRIPQMHQPWFSSFNLADYPDTLREGKGEEVDCR</sequence>
<feature type="compositionally biased region" description="Acidic residues" evidence="1">
    <location>
        <begin position="198"/>
        <end position="208"/>
    </location>
</feature>
<comment type="caution">
    <text evidence="2">The sequence shown here is derived from an EMBL/GenBank/DDBJ whole genome shotgun (WGS) entry which is preliminary data.</text>
</comment>
<evidence type="ECO:0000256" key="1">
    <source>
        <dbReference type="SAM" id="MobiDB-lite"/>
    </source>
</evidence>
<evidence type="ECO:0000313" key="3">
    <source>
        <dbReference type="Proteomes" id="UP001420932"/>
    </source>
</evidence>
<dbReference type="EMBL" id="JBBNAF010000012">
    <property type="protein sequence ID" value="KAK9092495.1"/>
    <property type="molecule type" value="Genomic_DNA"/>
</dbReference>
<protein>
    <submittedName>
        <fullName evidence="2">Uncharacterized protein</fullName>
    </submittedName>
</protein>
<organism evidence="2 3">
    <name type="scientific">Stephania yunnanensis</name>
    <dbReference type="NCBI Taxonomy" id="152371"/>
    <lineage>
        <taxon>Eukaryota</taxon>
        <taxon>Viridiplantae</taxon>
        <taxon>Streptophyta</taxon>
        <taxon>Embryophyta</taxon>
        <taxon>Tracheophyta</taxon>
        <taxon>Spermatophyta</taxon>
        <taxon>Magnoliopsida</taxon>
        <taxon>Ranunculales</taxon>
        <taxon>Menispermaceae</taxon>
        <taxon>Menispermoideae</taxon>
        <taxon>Cissampelideae</taxon>
        <taxon>Stephania</taxon>
    </lineage>
</organism>
<keyword evidence="3" id="KW-1185">Reference proteome</keyword>
<feature type="region of interest" description="Disordered" evidence="1">
    <location>
        <begin position="92"/>
        <end position="230"/>
    </location>
</feature>
<feature type="compositionally biased region" description="Gly residues" evidence="1">
    <location>
        <begin position="97"/>
        <end position="107"/>
    </location>
</feature>
<gene>
    <name evidence="2" type="ORF">Syun_027406</name>
</gene>
<dbReference type="Proteomes" id="UP001420932">
    <property type="component" value="Unassembled WGS sequence"/>
</dbReference>
<accession>A0AAP0EHV8</accession>
<reference evidence="2 3" key="1">
    <citation type="submission" date="2024-01" db="EMBL/GenBank/DDBJ databases">
        <title>Genome assemblies of Stephania.</title>
        <authorList>
            <person name="Yang L."/>
        </authorList>
    </citation>
    <scope>NUCLEOTIDE SEQUENCE [LARGE SCALE GENOMIC DNA]</scope>
    <source>
        <strain evidence="2">YNDBR</strain>
        <tissue evidence="2">Leaf</tissue>
    </source>
</reference>
<proteinExistence type="predicted"/>
<evidence type="ECO:0000313" key="2">
    <source>
        <dbReference type="EMBL" id="KAK9092495.1"/>
    </source>
</evidence>
<dbReference type="AlphaFoldDB" id="A0AAP0EHV8"/>